<dbReference type="GO" id="GO:0016740">
    <property type="term" value="F:transferase activity"/>
    <property type="evidence" value="ECO:0007669"/>
    <property type="project" value="UniProtKB-KW"/>
</dbReference>
<dbReference type="InterPro" id="IPR011009">
    <property type="entry name" value="Kinase-like_dom_sf"/>
</dbReference>
<protein>
    <submittedName>
        <fullName evidence="3">Aminoglycoside phosphotransferase</fullName>
    </submittedName>
</protein>
<dbReference type="eggNOG" id="COG2334">
    <property type="taxonomic scope" value="Bacteria"/>
</dbReference>
<proteinExistence type="predicted"/>
<dbReference type="AlphaFoldDB" id="F8B2S8"/>
<name>F8B2S8_9ACTN</name>
<dbReference type="InterPro" id="IPR002575">
    <property type="entry name" value="Aminoglycoside_PTrfase"/>
</dbReference>
<dbReference type="Pfam" id="PF01636">
    <property type="entry name" value="APH"/>
    <property type="match status" value="1"/>
</dbReference>
<dbReference type="HOGENOM" id="CLU_056518_0_0_11"/>
<accession>F8B2S8</accession>
<keyword evidence="3" id="KW-0808">Transferase</keyword>
<feature type="domain" description="Aminoglycoside phosphotransferase" evidence="2">
    <location>
        <begin position="220"/>
        <end position="350"/>
    </location>
</feature>
<keyword evidence="4" id="KW-1185">Reference proteome</keyword>
<dbReference type="EMBL" id="CP002801">
    <property type="protein sequence ID" value="AEH07803.1"/>
    <property type="molecule type" value="Genomic_DNA"/>
</dbReference>
<evidence type="ECO:0000313" key="4">
    <source>
        <dbReference type="Proteomes" id="UP000001549"/>
    </source>
</evidence>
<evidence type="ECO:0000259" key="2">
    <source>
        <dbReference type="Pfam" id="PF01636"/>
    </source>
</evidence>
<dbReference type="RefSeq" id="WP_013871799.1">
    <property type="nucleotide sequence ID" value="NZ_CAAAFP010000022.1"/>
</dbReference>
<dbReference type="SUPFAM" id="SSF56112">
    <property type="entry name" value="Protein kinase-like (PK-like)"/>
    <property type="match status" value="1"/>
</dbReference>
<gene>
    <name evidence="3" type="ordered locus">FsymDg_0231</name>
</gene>
<dbReference type="KEGG" id="fsy:FsymDg_0231"/>
<dbReference type="STRING" id="656024.FsymDg_0231"/>
<reference evidence="3 4" key="1">
    <citation type="submission" date="2011-05" db="EMBL/GenBank/DDBJ databases">
        <title>Complete sequence of chromosome of Frankia symbiont of Datisca glomerata.</title>
        <authorList>
            <consortium name="US DOE Joint Genome Institute"/>
            <person name="Lucas S."/>
            <person name="Han J."/>
            <person name="Lapidus A."/>
            <person name="Cheng J.-F."/>
            <person name="Goodwin L."/>
            <person name="Pitluck S."/>
            <person name="Peters L."/>
            <person name="Mikhailova N."/>
            <person name="Chertkov O."/>
            <person name="Teshima H."/>
            <person name="Han C."/>
            <person name="Tapia R."/>
            <person name="Land M."/>
            <person name="Hauser L."/>
            <person name="Kyrpides N."/>
            <person name="Ivanova N."/>
            <person name="Pagani I."/>
            <person name="Berry A."/>
            <person name="Pawlowski K."/>
            <person name="Persson T."/>
            <person name="Vanden Heuvel B."/>
            <person name="Benson D."/>
            <person name="Woyke T."/>
        </authorList>
    </citation>
    <scope>NUCLEOTIDE SEQUENCE [LARGE SCALE GENOMIC DNA]</scope>
    <source>
        <strain evidence="4">4085684</strain>
    </source>
</reference>
<organism evidence="3 4">
    <name type="scientific">Candidatus Protofrankia datiscae</name>
    <dbReference type="NCBI Taxonomy" id="2716812"/>
    <lineage>
        <taxon>Bacteria</taxon>
        <taxon>Bacillati</taxon>
        <taxon>Actinomycetota</taxon>
        <taxon>Actinomycetes</taxon>
        <taxon>Frankiales</taxon>
        <taxon>Frankiaceae</taxon>
        <taxon>Protofrankia</taxon>
    </lineage>
</organism>
<dbReference type="Gene3D" id="3.90.1200.10">
    <property type="match status" value="1"/>
</dbReference>
<evidence type="ECO:0000256" key="1">
    <source>
        <dbReference type="SAM" id="MobiDB-lite"/>
    </source>
</evidence>
<feature type="region of interest" description="Disordered" evidence="1">
    <location>
        <begin position="117"/>
        <end position="218"/>
    </location>
</feature>
<evidence type="ECO:0000313" key="3">
    <source>
        <dbReference type="EMBL" id="AEH07803.1"/>
    </source>
</evidence>
<dbReference type="Proteomes" id="UP000001549">
    <property type="component" value="Chromosome"/>
</dbReference>
<feature type="compositionally biased region" description="Low complexity" evidence="1">
    <location>
        <begin position="197"/>
        <end position="209"/>
    </location>
</feature>
<sequence length="406" mass="42991">MNHLNDVRRPAGGPVAGGGRFTVARAWEVLWEICAAAGLDGQDAEMIKIAANAIFRLPRAGVVVRISGSRAMAHRADKVVQVARWLARHDVPAVRLAPGLPAPLRIADTVATLWIDAGREGPVGPGEPPEPAAGIPSPAVGGDVQPPTGARGPAAGHGPTARHAAQGRVVPPRGTTMRPVTGRAATGRSASEHAARGRPAPGWAATAGGVSRTDGPPTERDLAVALRQLHALPLPDIPLPRFDPLADVRLRLADAEGLPAADLAFLQRLTARCEAALERVVYALPAGIIHGDAHLGNLVRARDGEVLICDFDAACHGPPEWDLIPLAVGRLRFGYPPEQHATLAATYGFDVMRWPGFEVLRAVRELKLVTSVVPVLASNPRVAAQFAVRLASLRYQDETVRWMPYS</sequence>